<feature type="transmembrane region" description="Helical" evidence="3">
    <location>
        <begin position="32"/>
        <end position="52"/>
    </location>
</feature>
<keyword evidence="3" id="KW-0472">Membrane</keyword>
<reference evidence="5 6" key="1">
    <citation type="submission" date="2019-11" db="EMBL/GenBank/DDBJ databases">
        <authorList>
            <person name="Yuan L."/>
        </authorList>
    </citation>
    <scope>NUCLEOTIDE SEQUENCE [LARGE SCALE GENOMIC DNA]</scope>
    <source>
        <strain evidence="5 6">TRM43335</strain>
    </source>
</reference>
<organism evidence="5 6">
    <name type="scientific">Streptomyces taklimakanensis</name>
    <dbReference type="NCBI Taxonomy" id="2569853"/>
    <lineage>
        <taxon>Bacteria</taxon>
        <taxon>Bacillati</taxon>
        <taxon>Actinomycetota</taxon>
        <taxon>Actinomycetes</taxon>
        <taxon>Kitasatosporales</taxon>
        <taxon>Streptomycetaceae</taxon>
        <taxon>Streptomyces</taxon>
    </lineage>
</organism>
<name>A0A6G2BB57_9ACTN</name>
<dbReference type="InterPro" id="IPR004474">
    <property type="entry name" value="LytR_CpsA_psr"/>
</dbReference>
<accession>A0A6G2BB57</accession>
<dbReference type="NCBIfam" id="TIGR00350">
    <property type="entry name" value="lytR_cpsA_psr"/>
    <property type="match status" value="1"/>
</dbReference>
<sequence>MNSDVTEPEGTHQAEHRSEDGPSLRPRRLLRWAALGASLLVLTAGGAAWYLYDRLDGNIRTDVDAVNQLRRFEEQRPSPVAHEARNILLIGSDDRSGDNGRYGRDNGTRRSDTTILLHLSADRSRATGVSIPRDLMVDVPECEQPDGTTTEPRFAQFNWAFGLGGTACTVRTVEELTGIRVDHHLVVDFTGFEKLVDAVGGVEVCLAEPVDDPDAHLVLDAGPQRLDGEQALGYVRARKGIGDGSDTQRMARQQDFLKSLLHEVRDDGILTDPTKLYRVLDAVTSSLVADPGLDSLTELYDLARSVRDLPQDRVRFLTAPRRPYTYDPNRDELVQPDADRLFAALRDDRPVPEDLLTGSSPDGPTDEPVTGSPDEPAAEPSGAPSGEPASRGAVRVREATAEPGTGPAASKTGVTVPGDGTGSPSASPSVSSSVGGVCG</sequence>
<gene>
    <name evidence="5" type="ORF">F0L17_09255</name>
</gene>
<comment type="caution">
    <text evidence="5">The sequence shown here is derived from an EMBL/GenBank/DDBJ whole genome shotgun (WGS) entry which is preliminary data.</text>
</comment>
<keyword evidence="3" id="KW-0812">Transmembrane</keyword>
<dbReference type="InterPro" id="IPR050922">
    <property type="entry name" value="LytR/CpsA/Psr_CW_biosynth"/>
</dbReference>
<feature type="region of interest" description="Disordered" evidence="2">
    <location>
        <begin position="345"/>
        <end position="439"/>
    </location>
</feature>
<dbReference type="AlphaFoldDB" id="A0A6G2BB57"/>
<keyword evidence="6" id="KW-1185">Reference proteome</keyword>
<evidence type="ECO:0000313" key="5">
    <source>
        <dbReference type="EMBL" id="MTE19309.1"/>
    </source>
</evidence>
<protein>
    <submittedName>
        <fullName evidence="5">LytR family transcriptional regulator</fullName>
    </submittedName>
</protein>
<evidence type="ECO:0000256" key="1">
    <source>
        <dbReference type="ARBA" id="ARBA00006068"/>
    </source>
</evidence>
<feature type="compositionally biased region" description="Low complexity" evidence="2">
    <location>
        <begin position="422"/>
        <end position="439"/>
    </location>
</feature>
<dbReference type="Proteomes" id="UP000473014">
    <property type="component" value="Unassembled WGS sequence"/>
</dbReference>
<evidence type="ECO:0000256" key="2">
    <source>
        <dbReference type="SAM" id="MobiDB-lite"/>
    </source>
</evidence>
<feature type="region of interest" description="Disordered" evidence="2">
    <location>
        <begin position="1"/>
        <end position="23"/>
    </location>
</feature>
<feature type="compositionally biased region" description="Basic and acidic residues" evidence="2">
    <location>
        <begin position="9"/>
        <end position="22"/>
    </location>
</feature>
<keyword evidence="3" id="KW-1133">Transmembrane helix</keyword>
<dbReference type="Gene3D" id="3.40.630.190">
    <property type="entry name" value="LCP protein"/>
    <property type="match status" value="1"/>
</dbReference>
<dbReference type="Pfam" id="PF03816">
    <property type="entry name" value="LytR_cpsA_psr"/>
    <property type="match status" value="1"/>
</dbReference>
<dbReference type="PANTHER" id="PTHR33392:SF6">
    <property type="entry name" value="POLYISOPRENYL-TEICHOIC ACID--PEPTIDOGLYCAN TEICHOIC ACID TRANSFERASE TAGU"/>
    <property type="match status" value="1"/>
</dbReference>
<evidence type="ECO:0000313" key="6">
    <source>
        <dbReference type="Proteomes" id="UP000473014"/>
    </source>
</evidence>
<dbReference type="EMBL" id="WIXO01000001">
    <property type="protein sequence ID" value="MTE19309.1"/>
    <property type="molecule type" value="Genomic_DNA"/>
</dbReference>
<dbReference type="OrthoDB" id="9782542at2"/>
<evidence type="ECO:0000259" key="4">
    <source>
        <dbReference type="Pfam" id="PF03816"/>
    </source>
</evidence>
<comment type="similarity">
    <text evidence="1">Belongs to the LytR/CpsA/Psr (LCP) family.</text>
</comment>
<dbReference type="PANTHER" id="PTHR33392">
    <property type="entry name" value="POLYISOPRENYL-TEICHOIC ACID--PEPTIDOGLYCAN TEICHOIC ACID TRANSFERASE TAGU"/>
    <property type="match status" value="1"/>
</dbReference>
<evidence type="ECO:0000256" key="3">
    <source>
        <dbReference type="SAM" id="Phobius"/>
    </source>
</evidence>
<proteinExistence type="inferred from homology"/>
<feature type="domain" description="Cell envelope-related transcriptional attenuator" evidence="4">
    <location>
        <begin position="110"/>
        <end position="264"/>
    </location>
</feature>